<feature type="domain" description="FCP1 homology" evidence="2">
    <location>
        <begin position="31"/>
        <end position="203"/>
    </location>
</feature>
<dbReference type="PhylomeDB" id="A0A0G4FXI0"/>
<reference evidence="3 4" key="1">
    <citation type="submission" date="2014-11" db="EMBL/GenBank/DDBJ databases">
        <authorList>
            <person name="Zhu J."/>
            <person name="Qi W."/>
            <person name="Song R."/>
        </authorList>
    </citation>
    <scope>NUCLEOTIDE SEQUENCE [LARGE SCALE GENOMIC DNA]</scope>
</reference>
<dbReference type="InterPro" id="IPR023214">
    <property type="entry name" value="HAD_sf"/>
</dbReference>
<evidence type="ECO:0000259" key="2">
    <source>
        <dbReference type="PROSITE" id="PS50969"/>
    </source>
</evidence>
<comment type="subunit">
    <text evidence="1">Component of the TIM23 complex.</text>
</comment>
<keyword evidence="1" id="KW-0813">Transport</keyword>
<accession>A0A0G4FXI0</accession>
<protein>
    <recommendedName>
        <fullName evidence="1">Mitochondrial import inner membrane translocase subunit TIM50</fullName>
    </recommendedName>
</protein>
<keyword evidence="1" id="KW-0653">Protein transport</keyword>
<dbReference type="Pfam" id="PF03031">
    <property type="entry name" value="NIF"/>
    <property type="match status" value="1"/>
</dbReference>
<proteinExistence type="inferred from homology"/>
<evidence type="ECO:0000313" key="4">
    <source>
        <dbReference type="Proteomes" id="UP000041254"/>
    </source>
</evidence>
<evidence type="ECO:0000313" key="3">
    <source>
        <dbReference type="EMBL" id="CEM20120.1"/>
    </source>
</evidence>
<dbReference type="VEuPathDB" id="CryptoDB:Vbra_6088"/>
<dbReference type="GO" id="GO:0015031">
    <property type="term" value="P:protein transport"/>
    <property type="evidence" value="ECO:0007669"/>
    <property type="project" value="UniProtKB-KW"/>
</dbReference>
<dbReference type="SUPFAM" id="SSF56784">
    <property type="entry name" value="HAD-like"/>
    <property type="match status" value="1"/>
</dbReference>
<dbReference type="InParanoid" id="A0A0G4FXI0"/>
<keyword evidence="4" id="KW-1185">Reference proteome</keyword>
<keyword evidence="1" id="KW-0809">Transit peptide</keyword>
<dbReference type="EMBL" id="CDMY01000520">
    <property type="protein sequence ID" value="CEM20120.1"/>
    <property type="molecule type" value="Genomic_DNA"/>
</dbReference>
<organism evidence="3 4">
    <name type="scientific">Vitrella brassicaformis (strain CCMP3155)</name>
    <dbReference type="NCBI Taxonomy" id="1169540"/>
    <lineage>
        <taxon>Eukaryota</taxon>
        <taxon>Sar</taxon>
        <taxon>Alveolata</taxon>
        <taxon>Colpodellida</taxon>
        <taxon>Vitrellaceae</taxon>
        <taxon>Vitrella</taxon>
    </lineage>
</organism>
<comment type="subcellular location">
    <subcellularLocation>
        <location evidence="1">Mitochondrion inner membrane</location>
        <topology evidence="1">Single-pass membrane protein</topology>
    </subcellularLocation>
</comment>
<dbReference type="Proteomes" id="UP000041254">
    <property type="component" value="Unassembled WGS sequence"/>
</dbReference>
<dbReference type="InterPro" id="IPR050365">
    <property type="entry name" value="TIM50"/>
</dbReference>
<dbReference type="PROSITE" id="PS50969">
    <property type="entry name" value="FCP1"/>
    <property type="match status" value="1"/>
</dbReference>
<dbReference type="AlphaFoldDB" id="A0A0G4FXI0"/>
<keyword evidence="1" id="KW-0496">Mitochondrion</keyword>
<keyword evidence="1" id="KW-0811">Translocation</keyword>
<dbReference type="PANTHER" id="PTHR12210">
    <property type="entry name" value="DULLARD PROTEIN PHOSPHATASE"/>
    <property type="match status" value="1"/>
</dbReference>
<dbReference type="SMART" id="SM00577">
    <property type="entry name" value="CPDc"/>
    <property type="match status" value="1"/>
</dbReference>
<dbReference type="STRING" id="1169540.A0A0G4FXI0"/>
<dbReference type="InterPro" id="IPR036412">
    <property type="entry name" value="HAD-like_sf"/>
</dbReference>
<name>A0A0G4FXI0_VITBC</name>
<sequence>MTATALLAALGAAALLPHRKLDALHFSHEKTPSKALTLVLDLDHTLICGFANETLPIGPKETGFYTQYEGEMFSPDKRNTVYLRPSVVSFLRWLNNSVPLHVVLWTNSPYSWSRPILDRLEEHCGGRVFKARYDHRTVDLTTTHSKDLANLFPDLRRVLLLDDKPSNGRCSPSNVLPIRPFLHRETDHELDEGSALRSTLIEVCQAASTGGDVRRLPAVRRWQAAHGYSPAHVQRPAECAHQGYPLVCLNRAL</sequence>
<dbReference type="GO" id="GO:0005744">
    <property type="term" value="C:TIM23 mitochondrial import inner membrane translocase complex"/>
    <property type="evidence" value="ECO:0007669"/>
    <property type="project" value="UniProtKB-UniRule"/>
</dbReference>
<dbReference type="InterPro" id="IPR004274">
    <property type="entry name" value="FCP1_dom"/>
</dbReference>
<evidence type="ECO:0000256" key="1">
    <source>
        <dbReference type="RuleBase" id="RU365079"/>
    </source>
</evidence>
<comment type="similarity">
    <text evidence="1">Belongs to the TIM50 family.</text>
</comment>
<comment type="function">
    <text evidence="1">Essential component of the TIM23 complex, a complex that mediates the translocation of transit peptide-containing proteins across the mitochondrial inner membrane.</text>
</comment>
<gene>
    <name evidence="3" type="ORF">Vbra_6088</name>
</gene>
<dbReference type="OrthoDB" id="277011at2759"/>
<dbReference type="Gene3D" id="3.40.50.1000">
    <property type="entry name" value="HAD superfamily/HAD-like"/>
    <property type="match status" value="1"/>
</dbReference>